<dbReference type="RefSeq" id="WP_308421018.1">
    <property type="nucleotide sequence ID" value="NZ_BMJE01000001.1"/>
</dbReference>
<dbReference type="PANTHER" id="PTHR31212">
    <property type="entry name" value="ALPHA-KETOGLUTARATE-DEPENDENT DIOXYGENASE ALKB HOMOLOG 3"/>
    <property type="match status" value="1"/>
</dbReference>
<feature type="domain" description="Fe2OG dioxygenase" evidence="1">
    <location>
        <begin position="120"/>
        <end position="219"/>
    </location>
</feature>
<sequence length="221" mass="25634">MGGKEENTTVERIKIMMTLFDDTELFTTGNSPKRYYDLPDMELMQYDGFVPKAEADVFYEKLLHNTPWREYQMPMYDKIVTAPRMIAWYGEPEEAGEGSLPWTPELLLLRKKVEKETGLSFNAVLLNLYRNGSDSVAWHSDKEHRIGSNPNIASVTFGQTRPFRFRHKTDKSIPQVEIPLHHGTLLLMSGTTNTYWEHHIPKSAKEMLPRINLTFRLVKSL</sequence>
<accession>A0ABQ1JB08</accession>
<reference evidence="3" key="1">
    <citation type="journal article" date="2019" name="Int. J. Syst. Evol. Microbiol.">
        <title>The Global Catalogue of Microorganisms (GCM) 10K type strain sequencing project: providing services to taxonomists for standard genome sequencing and annotation.</title>
        <authorList>
            <consortium name="The Broad Institute Genomics Platform"/>
            <consortium name="The Broad Institute Genome Sequencing Center for Infectious Disease"/>
            <person name="Wu L."/>
            <person name="Ma J."/>
        </authorList>
    </citation>
    <scope>NUCLEOTIDE SEQUENCE [LARGE SCALE GENOMIC DNA]</scope>
    <source>
        <strain evidence="3">CGMCC 1.15461</strain>
    </source>
</reference>
<organism evidence="2 3">
    <name type="scientific">Flavobacterium suaedae</name>
    <dbReference type="NCBI Taxonomy" id="1767027"/>
    <lineage>
        <taxon>Bacteria</taxon>
        <taxon>Pseudomonadati</taxon>
        <taxon>Bacteroidota</taxon>
        <taxon>Flavobacteriia</taxon>
        <taxon>Flavobacteriales</taxon>
        <taxon>Flavobacteriaceae</taxon>
        <taxon>Flavobacterium</taxon>
    </lineage>
</organism>
<dbReference type="PANTHER" id="PTHR31212:SF4">
    <property type="entry name" value="ALPHA-KETOGLUTARATE-DEPENDENT DIOXYGENASE ALKB HOMOLOG 3"/>
    <property type="match status" value="1"/>
</dbReference>
<dbReference type="Proteomes" id="UP000615760">
    <property type="component" value="Unassembled WGS sequence"/>
</dbReference>
<gene>
    <name evidence="2" type="ORF">GCM10007424_00290</name>
</gene>
<dbReference type="PROSITE" id="PS51471">
    <property type="entry name" value="FE2OG_OXY"/>
    <property type="match status" value="1"/>
</dbReference>
<evidence type="ECO:0000313" key="2">
    <source>
        <dbReference type="EMBL" id="GGB64361.1"/>
    </source>
</evidence>
<dbReference type="InterPro" id="IPR037151">
    <property type="entry name" value="AlkB-like_sf"/>
</dbReference>
<protein>
    <submittedName>
        <fullName evidence="2">Alkylated DNA repair protein</fullName>
    </submittedName>
</protein>
<dbReference type="Gene3D" id="2.60.120.590">
    <property type="entry name" value="Alpha-ketoglutarate-dependent dioxygenase AlkB-like"/>
    <property type="match status" value="1"/>
</dbReference>
<dbReference type="Pfam" id="PF13532">
    <property type="entry name" value="2OG-FeII_Oxy_2"/>
    <property type="match status" value="1"/>
</dbReference>
<evidence type="ECO:0000259" key="1">
    <source>
        <dbReference type="PROSITE" id="PS51471"/>
    </source>
</evidence>
<dbReference type="InterPro" id="IPR027450">
    <property type="entry name" value="AlkB-like"/>
</dbReference>
<evidence type="ECO:0000313" key="3">
    <source>
        <dbReference type="Proteomes" id="UP000615760"/>
    </source>
</evidence>
<keyword evidence="3" id="KW-1185">Reference proteome</keyword>
<dbReference type="InterPro" id="IPR005123">
    <property type="entry name" value="Oxoglu/Fe-dep_dioxygenase_dom"/>
</dbReference>
<comment type="caution">
    <text evidence="2">The sequence shown here is derived from an EMBL/GenBank/DDBJ whole genome shotgun (WGS) entry which is preliminary data.</text>
</comment>
<dbReference type="InterPro" id="IPR032854">
    <property type="entry name" value="ALKBH3"/>
</dbReference>
<dbReference type="EMBL" id="BMJE01000001">
    <property type="protein sequence ID" value="GGB64361.1"/>
    <property type="molecule type" value="Genomic_DNA"/>
</dbReference>
<name>A0ABQ1JB08_9FLAO</name>
<proteinExistence type="predicted"/>
<dbReference type="SUPFAM" id="SSF51197">
    <property type="entry name" value="Clavaminate synthase-like"/>
    <property type="match status" value="1"/>
</dbReference>